<dbReference type="GO" id="GO:0030247">
    <property type="term" value="F:polysaccharide binding"/>
    <property type="evidence" value="ECO:0007669"/>
    <property type="project" value="InterPro"/>
</dbReference>
<dbReference type="InterPro" id="IPR013783">
    <property type="entry name" value="Ig-like_fold"/>
</dbReference>
<dbReference type="PANTHER" id="PTHR22600">
    <property type="entry name" value="BETA-HEXOSAMINIDASE"/>
    <property type="match status" value="1"/>
</dbReference>
<dbReference type="InterPro" id="IPR029018">
    <property type="entry name" value="Hex-like_dom2"/>
</dbReference>
<dbReference type="InterPro" id="IPR004866">
    <property type="entry name" value="CHB/HEX_N_dom"/>
</dbReference>
<dbReference type="SMART" id="SM01081">
    <property type="entry name" value="CHB_HEX"/>
    <property type="match status" value="1"/>
</dbReference>
<dbReference type="GO" id="GO:0016020">
    <property type="term" value="C:membrane"/>
    <property type="evidence" value="ECO:0007669"/>
    <property type="project" value="TreeGrafter"/>
</dbReference>
<dbReference type="InterPro" id="IPR008965">
    <property type="entry name" value="CBM2/CBM3_carb-bd_dom_sf"/>
</dbReference>
<evidence type="ECO:0000256" key="1">
    <source>
        <dbReference type="ARBA" id="ARBA00001231"/>
    </source>
</evidence>
<dbReference type="GO" id="GO:0005975">
    <property type="term" value="P:carbohydrate metabolic process"/>
    <property type="evidence" value="ECO:0007669"/>
    <property type="project" value="InterPro"/>
</dbReference>
<dbReference type="SUPFAM" id="SSF49384">
    <property type="entry name" value="Carbohydrate-binding domain"/>
    <property type="match status" value="1"/>
</dbReference>
<evidence type="ECO:0000313" key="10">
    <source>
        <dbReference type="EMBL" id="KAH3819451.1"/>
    </source>
</evidence>
<dbReference type="InterPro" id="IPR014756">
    <property type="entry name" value="Ig_E-set"/>
</dbReference>
<dbReference type="EC" id="3.2.1.52" evidence="3"/>
<evidence type="ECO:0000313" key="11">
    <source>
        <dbReference type="Proteomes" id="UP000828390"/>
    </source>
</evidence>
<feature type="domain" description="Chitobiase/beta-hexosaminidases N-terminal" evidence="9">
    <location>
        <begin position="11"/>
        <end position="168"/>
    </location>
</feature>
<evidence type="ECO:0000256" key="2">
    <source>
        <dbReference type="ARBA" id="ARBA00006285"/>
    </source>
</evidence>
<dbReference type="Pfam" id="PF02838">
    <property type="entry name" value="Glyco_hydro_20b"/>
    <property type="match status" value="1"/>
</dbReference>
<dbReference type="Pfam" id="PF03174">
    <property type="entry name" value="CHB_HEX_C"/>
    <property type="match status" value="1"/>
</dbReference>
<evidence type="ECO:0000259" key="9">
    <source>
        <dbReference type="SMART" id="SM01081"/>
    </source>
</evidence>
<dbReference type="InterPro" id="IPR015882">
    <property type="entry name" value="HEX_bac_N"/>
</dbReference>
<organism evidence="10 11">
    <name type="scientific">Dreissena polymorpha</name>
    <name type="common">Zebra mussel</name>
    <name type="synonym">Mytilus polymorpha</name>
    <dbReference type="NCBI Taxonomy" id="45954"/>
    <lineage>
        <taxon>Eukaryota</taxon>
        <taxon>Metazoa</taxon>
        <taxon>Spiralia</taxon>
        <taxon>Lophotrochozoa</taxon>
        <taxon>Mollusca</taxon>
        <taxon>Bivalvia</taxon>
        <taxon>Autobranchia</taxon>
        <taxon>Heteroconchia</taxon>
        <taxon>Euheterodonta</taxon>
        <taxon>Imparidentia</taxon>
        <taxon>Neoheterodontei</taxon>
        <taxon>Myida</taxon>
        <taxon>Dreissenoidea</taxon>
        <taxon>Dreissenidae</taxon>
        <taxon>Dreissena</taxon>
    </lineage>
</organism>
<dbReference type="OrthoDB" id="428480at2759"/>
<dbReference type="Gene3D" id="2.60.40.10">
    <property type="entry name" value="Immunoglobulins"/>
    <property type="match status" value="1"/>
</dbReference>
<comment type="caution">
    <text evidence="10">The sequence shown here is derived from an EMBL/GenBank/DDBJ whole genome shotgun (WGS) entry which is preliminary data.</text>
</comment>
<evidence type="ECO:0000256" key="3">
    <source>
        <dbReference type="ARBA" id="ARBA00012663"/>
    </source>
</evidence>
<dbReference type="PANTHER" id="PTHR22600:SF57">
    <property type="entry name" value="BETA-N-ACETYLHEXOSAMINIDASE"/>
    <property type="match status" value="1"/>
</dbReference>
<reference evidence="10" key="1">
    <citation type="journal article" date="2019" name="bioRxiv">
        <title>The Genome of the Zebra Mussel, Dreissena polymorpha: A Resource for Invasive Species Research.</title>
        <authorList>
            <person name="McCartney M.A."/>
            <person name="Auch B."/>
            <person name="Kono T."/>
            <person name="Mallez S."/>
            <person name="Zhang Y."/>
            <person name="Obille A."/>
            <person name="Becker A."/>
            <person name="Abrahante J.E."/>
            <person name="Garbe J."/>
            <person name="Badalamenti J.P."/>
            <person name="Herman A."/>
            <person name="Mangelson H."/>
            <person name="Liachko I."/>
            <person name="Sullivan S."/>
            <person name="Sone E.D."/>
            <person name="Koren S."/>
            <person name="Silverstein K.A.T."/>
            <person name="Beckman K.B."/>
            <person name="Gohl D.M."/>
        </authorList>
    </citation>
    <scope>NUCLEOTIDE SEQUENCE</scope>
    <source>
        <strain evidence="10">Duluth1</strain>
        <tissue evidence="10">Whole animal</tissue>
    </source>
</reference>
<dbReference type="Pfam" id="PF00728">
    <property type="entry name" value="Glyco_hydro_20"/>
    <property type="match status" value="1"/>
</dbReference>
<evidence type="ECO:0000256" key="4">
    <source>
        <dbReference type="ARBA" id="ARBA00022801"/>
    </source>
</evidence>
<feature type="active site" description="Proton donor" evidence="8">
    <location>
        <position position="525"/>
    </location>
</feature>
<dbReference type="Gene3D" id="2.60.40.290">
    <property type="match status" value="1"/>
</dbReference>
<dbReference type="GO" id="GO:0004563">
    <property type="term" value="F:beta-N-acetylhexosaminidase activity"/>
    <property type="evidence" value="ECO:0007669"/>
    <property type="project" value="UniProtKB-EC"/>
</dbReference>
<dbReference type="PRINTS" id="PR00738">
    <property type="entry name" value="GLHYDRLASE20"/>
</dbReference>
<reference evidence="10" key="2">
    <citation type="submission" date="2020-11" db="EMBL/GenBank/DDBJ databases">
        <authorList>
            <person name="McCartney M.A."/>
            <person name="Auch B."/>
            <person name="Kono T."/>
            <person name="Mallez S."/>
            <person name="Becker A."/>
            <person name="Gohl D.M."/>
            <person name="Silverstein K.A.T."/>
            <person name="Koren S."/>
            <person name="Bechman K.B."/>
            <person name="Herman A."/>
            <person name="Abrahante J.E."/>
            <person name="Garbe J."/>
        </authorList>
    </citation>
    <scope>NUCLEOTIDE SEQUENCE</scope>
    <source>
        <strain evidence="10">Duluth1</strain>
        <tissue evidence="10">Whole animal</tissue>
    </source>
</reference>
<sequence>MDQATLDEFGETLGISYKVIDNLSDGKKTYTAQIVLTNNCDKELKYEDWAIYFCHLRMIEPDHLPHSTWYDIKDAGVKFTHVNGCLFKLSPTEKFKTIKKGDTVKLQFKAQHFSVARSDIMPNWYLLFPTLRPVLIKCTIGEDLAFVEPFDTEEAWKRFDYELQDGSTRYDHYNPYNLLERFDRNKCVDPGPTGTTVLPRPLKMSVNEESRVQILPEKWILCADEELDNERQILANALRITSINNRKTEHKIHLKLDPQLKINGEDCCSELYTVSVATDSIRVSARSPPGVFYGIQTLLSVRRRDGTFPECEIEDRPRYGYRGMHLDVSRNFHSKAQVMKLLDAMAKYKLNKFHFHLTDDEGWRLEIPDLEELTQVGARRGHVNQTDMNSLLPLLGSGPGFDTSGTGHYTVEEYREILLYAKQRHIEVIPEIDMPGHSHAAIKSMKARHKLFMAQNDKGKAEEYLLSDLDQDIKSVSHSVQMFLENAMNPGLESTYTFVKKVVMELKKMHEGISPLRVFHFGGDEVPYEAWEGSPACASLVDSGEVKSMEKLMEHFVTRVADIVAECGLDVGAWQDGIISDESDRQPIKRGKFKSQDVLVYAWQNVWEMGLAGCAYRLANNGYKVVMSQGTHLYFDHPYEPDPEERGLYWACRHLDTRKAFSYMPDNLYANADVRLTGEPIDKDYIKRHKEDHDDLKKPENIIGIQGQLWTELVRTWDQMDSMIFPRLLCVAERAWHKAEWEAESDADRQQEGQDLDWARFAHILGSKELARLDSMGVAYHLPPPGARVEACKVELNTAYPGLPIFYSLDGGKTWTEYTEKIDLLLDTDIHMMTKSFDGKRSSRCVVMKKSQIV</sequence>
<dbReference type="InterPro" id="IPR012291">
    <property type="entry name" value="CBM2_carb-bd_dom_sf"/>
</dbReference>
<comment type="similarity">
    <text evidence="2">Belongs to the glycosyl hydrolase 20 family.</text>
</comment>
<dbReference type="InterPro" id="IPR017853">
    <property type="entry name" value="GH"/>
</dbReference>
<name>A0A9D4GL82_DREPO</name>
<comment type="catalytic activity">
    <reaction evidence="1">
        <text>Hydrolysis of terminal non-reducing N-acetyl-D-hexosamine residues in N-acetyl-beta-D-hexosaminides.</text>
        <dbReference type="EC" id="3.2.1.52"/>
    </reaction>
</comment>
<keyword evidence="11" id="KW-1185">Reference proteome</keyword>
<keyword evidence="5" id="KW-0326">Glycosidase</keyword>
<dbReference type="GO" id="GO:0030203">
    <property type="term" value="P:glycosaminoglycan metabolic process"/>
    <property type="evidence" value="ECO:0007669"/>
    <property type="project" value="TreeGrafter"/>
</dbReference>
<protein>
    <recommendedName>
        <fullName evidence="3">beta-N-acetylhexosaminidase</fullName>
        <ecNumber evidence="3">3.2.1.52</ecNumber>
    </recommendedName>
    <alternativeName>
        <fullName evidence="6">Beta-N-acetylhexosaminidase</fullName>
    </alternativeName>
    <alternativeName>
        <fullName evidence="7">N-acetyl-beta-glucosaminidase</fullName>
    </alternativeName>
</protein>
<dbReference type="SUPFAM" id="SSF51445">
    <property type="entry name" value="(Trans)glycosidases"/>
    <property type="match status" value="1"/>
</dbReference>
<dbReference type="InterPro" id="IPR015883">
    <property type="entry name" value="Glyco_hydro_20_cat"/>
</dbReference>
<dbReference type="Gene3D" id="3.20.20.80">
    <property type="entry name" value="Glycosidases"/>
    <property type="match status" value="1"/>
</dbReference>
<dbReference type="AlphaFoldDB" id="A0A9D4GL82"/>
<gene>
    <name evidence="10" type="ORF">DPMN_121186</name>
</gene>
<keyword evidence="4" id="KW-0378">Hydrolase</keyword>
<dbReference type="SUPFAM" id="SSF81296">
    <property type="entry name" value="E set domains"/>
    <property type="match status" value="1"/>
</dbReference>
<evidence type="ECO:0000256" key="5">
    <source>
        <dbReference type="ARBA" id="ARBA00023295"/>
    </source>
</evidence>
<dbReference type="InterPro" id="IPR025705">
    <property type="entry name" value="Beta_hexosaminidase_sua/sub"/>
</dbReference>
<dbReference type="Pfam" id="PF03173">
    <property type="entry name" value="CHB_HEX"/>
    <property type="match status" value="1"/>
</dbReference>
<evidence type="ECO:0000256" key="6">
    <source>
        <dbReference type="ARBA" id="ARBA00030512"/>
    </source>
</evidence>
<dbReference type="Proteomes" id="UP000828390">
    <property type="component" value="Unassembled WGS sequence"/>
</dbReference>
<dbReference type="SUPFAM" id="SSF55545">
    <property type="entry name" value="beta-N-acetylhexosaminidase-like domain"/>
    <property type="match status" value="1"/>
</dbReference>
<dbReference type="Gene3D" id="3.30.379.10">
    <property type="entry name" value="Chitobiase/beta-hexosaminidase domain 2-like"/>
    <property type="match status" value="1"/>
</dbReference>
<dbReference type="EMBL" id="JAIWYP010000005">
    <property type="protein sequence ID" value="KAH3819451.1"/>
    <property type="molecule type" value="Genomic_DNA"/>
</dbReference>
<evidence type="ECO:0000256" key="7">
    <source>
        <dbReference type="ARBA" id="ARBA00033000"/>
    </source>
</evidence>
<evidence type="ECO:0000256" key="8">
    <source>
        <dbReference type="PIRSR" id="PIRSR625705-1"/>
    </source>
</evidence>
<dbReference type="InterPro" id="IPR004867">
    <property type="entry name" value="CHB_C_dom"/>
</dbReference>
<accession>A0A9D4GL82</accession>
<dbReference type="CDD" id="cd02847">
    <property type="entry name" value="E_set_Chitobiase_C"/>
    <property type="match status" value="1"/>
</dbReference>
<proteinExistence type="inferred from homology"/>